<sequence>MAMYNRYIPNGTTYTRIVEDDSPARPTQAGAPGDAPEAPNAEEKKGLAGLLKSLKLDDIDTGDILLLLILLFLFLEGDDIELIITLGLILLLGLD</sequence>
<organism evidence="2">
    <name type="scientific">uncultured Eubacteriales bacterium</name>
    <dbReference type="NCBI Taxonomy" id="172733"/>
    <lineage>
        <taxon>Bacteria</taxon>
        <taxon>Bacillati</taxon>
        <taxon>Bacillota</taxon>
        <taxon>Clostridia</taxon>
        <taxon>Eubacteriales</taxon>
        <taxon>environmental samples</taxon>
    </lineage>
</organism>
<dbReference type="EMBL" id="FLUN01000001">
    <property type="protein sequence ID" value="SBW05147.1"/>
    <property type="molecule type" value="Genomic_DNA"/>
</dbReference>
<reference evidence="2" key="1">
    <citation type="submission" date="2016-04" db="EMBL/GenBank/DDBJ databases">
        <authorList>
            <person name="Evans L.H."/>
            <person name="Alamgir A."/>
            <person name="Owens N."/>
            <person name="Weber N.D."/>
            <person name="Virtaneva K."/>
            <person name="Barbian K."/>
            <person name="Babar A."/>
            <person name="Rosenke K."/>
        </authorList>
    </citation>
    <scope>NUCLEOTIDE SEQUENCE</scope>
    <source>
        <strain evidence="2">86</strain>
    </source>
</reference>
<name>A0A212K0E8_9FIRM</name>
<accession>A0A212K0E8</accession>
<evidence type="ECO:0000313" key="2">
    <source>
        <dbReference type="EMBL" id="SBW05147.1"/>
    </source>
</evidence>
<gene>
    <name evidence="2" type="ORF">KL86CLO1_11995</name>
</gene>
<protein>
    <submittedName>
        <fullName evidence="2">Uncharacterized protein</fullName>
    </submittedName>
</protein>
<evidence type="ECO:0000256" key="1">
    <source>
        <dbReference type="SAM" id="MobiDB-lite"/>
    </source>
</evidence>
<feature type="region of interest" description="Disordered" evidence="1">
    <location>
        <begin position="17"/>
        <end position="42"/>
    </location>
</feature>
<dbReference type="AlphaFoldDB" id="A0A212K0E8"/>
<proteinExistence type="predicted"/>